<feature type="compositionally biased region" description="Polar residues" evidence="1">
    <location>
        <begin position="362"/>
        <end position="384"/>
    </location>
</feature>
<feature type="compositionally biased region" description="Polar residues" evidence="1">
    <location>
        <begin position="274"/>
        <end position="287"/>
    </location>
</feature>
<feature type="compositionally biased region" description="Low complexity" evidence="1">
    <location>
        <begin position="221"/>
        <end position="230"/>
    </location>
</feature>
<evidence type="ECO:0000313" key="2">
    <source>
        <dbReference type="EMBL" id="CAH1778677.1"/>
    </source>
</evidence>
<feature type="compositionally biased region" description="Polar residues" evidence="1">
    <location>
        <begin position="336"/>
        <end position="353"/>
    </location>
</feature>
<organism evidence="2 3">
    <name type="scientific">Owenia fusiformis</name>
    <name type="common">Polychaete worm</name>
    <dbReference type="NCBI Taxonomy" id="6347"/>
    <lineage>
        <taxon>Eukaryota</taxon>
        <taxon>Metazoa</taxon>
        <taxon>Spiralia</taxon>
        <taxon>Lophotrochozoa</taxon>
        <taxon>Annelida</taxon>
        <taxon>Polychaeta</taxon>
        <taxon>Sedentaria</taxon>
        <taxon>Canalipalpata</taxon>
        <taxon>Sabellida</taxon>
        <taxon>Oweniida</taxon>
        <taxon>Oweniidae</taxon>
        <taxon>Owenia</taxon>
    </lineage>
</organism>
<dbReference type="Proteomes" id="UP000749559">
    <property type="component" value="Unassembled WGS sequence"/>
</dbReference>
<feature type="region of interest" description="Disordered" evidence="1">
    <location>
        <begin position="60"/>
        <end position="262"/>
    </location>
</feature>
<feature type="compositionally biased region" description="Basic and acidic residues" evidence="1">
    <location>
        <begin position="93"/>
        <end position="124"/>
    </location>
</feature>
<feature type="compositionally biased region" description="Low complexity" evidence="1">
    <location>
        <begin position="72"/>
        <end position="90"/>
    </location>
</feature>
<evidence type="ECO:0000256" key="1">
    <source>
        <dbReference type="SAM" id="MobiDB-lite"/>
    </source>
</evidence>
<dbReference type="EMBL" id="CAIIXF020000003">
    <property type="protein sequence ID" value="CAH1778677.1"/>
    <property type="molecule type" value="Genomic_DNA"/>
</dbReference>
<feature type="compositionally biased region" description="Polar residues" evidence="1">
    <location>
        <begin position="238"/>
        <end position="260"/>
    </location>
</feature>
<keyword evidence="3" id="KW-1185">Reference proteome</keyword>
<gene>
    <name evidence="2" type="ORF">OFUS_LOCUS5563</name>
</gene>
<reference evidence="2" key="1">
    <citation type="submission" date="2022-03" db="EMBL/GenBank/DDBJ databases">
        <authorList>
            <person name="Martin C."/>
        </authorList>
    </citation>
    <scope>NUCLEOTIDE SEQUENCE</scope>
</reference>
<dbReference type="OrthoDB" id="5857104at2759"/>
<feature type="compositionally biased region" description="Polar residues" evidence="1">
    <location>
        <begin position="300"/>
        <end position="322"/>
    </location>
</feature>
<protein>
    <submittedName>
        <fullName evidence="2">Uncharacterized protein</fullName>
    </submittedName>
</protein>
<proteinExistence type="predicted"/>
<accession>A0A8J1UWC6</accession>
<feature type="compositionally biased region" description="Basic and acidic residues" evidence="1">
    <location>
        <begin position="182"/>
        <end position="199"/>
    </location>
</feature>
<comment type="caution">
    <text evidence="2">The sequence shown here is derived from an EMBL/GenBank/DDBJ whole genome shotgun (WGS) entry which is preliminary data.</text>
</comment>
<feature type="compositionally biased region" description="Polar residues" evidence="1">
    <location>
        <begin position="147"/>
        <end position="168"/>
    </location>
</feature>
<evidence type="ECO:0000313" key="3">
    <source>
        <dbReference type="Proteomes" id="UP000749559"/>
    </source>
</evidence>
<sequence length="405" mass="45685">MKPMWEEMPDLYGLRRSARSKHCLEVSSRGSHNDKLPKRQRIKDMISMWEEMPDLYGLRRSARSRAEPESYNVNSKSDSQNSSNSPGQQNVDRNGKHCLEVSSRGSHDDKLPKRQRIEDIKSMWEEMPDLYGLRRSARSRAEPESSKVNSKSDSQNSSNTPGQQNVDSNDQHCVEVSSSGFHNDKRPERRNVKDIKSMWEEMPDLYGLRRSARSRAEPESNKVNNKSVSDSNEHILVRQSNEPILSSSYSSNTPDKQSTDSNDEPILLVQSNEPILSSSYSSNTPDEQSTDSNDEPILLVQSNEPILSRSYSSNTPDKQSADSNDEPILLVQSNEPILSSSYSSNTPDKQSTDSNDEPILLVQSNEPILSSSYSSNTPDKQSADSNDEPILFVQSNEPILLYTFM</sequence>
<feature type="region of interest" description="Disordered" evidence="1">
    <location>
        <begin position="336"/>
        <end position="389"/>
    </location>
</feature>
<name>A0A8J1UWC6_OWEFU</name>
<dbReference type="AlphaFoldDB" id="A0A8J1UWC6"/>
<feature type="region of interest" description="Disordered" evidence="1">
    <location>
        <begin position="17"/>
        <end position="39"/>
    </location>
</feature>
<feature type="region of interest" description="Disordered" evidence="1">
    <location>
        <begin position="274"/>
        <end position="323"/>
    </location>
</feature>